<comment type="similarity">
    <text evidence="1">Belongs to the G-protein coupled receptor 3 family. GABA-B receptor subfamily.</text>
</comment>
<dbReference type="FunFam" id="3.40.50.2300:FF:000072">
    <property type="entry name" value="Gamma-aminobutyric acid type B receptor subunit 2"/>
    <property type="match status" value="1"/>
</dbReference>
<dbReference type="GO" id="GO:0007214">
    <property type="term" value="P:gamma-aminobutyric acid signaling pathway"/>
    <property type="evidence" value="ECO:0007669"/>
    <property type="project" value="TreeGrafter"/>
</dbReference>
<evidence type="ECO:0000256" key="9">
    <source>
        <dbReference type="ARBA" id="ARBA00023054"/>
    </source>
</evidence>
<dbReference type="PRINTS" id="PR01177">
    <property type="entry name" value="GABAB1RECPTR"/>
</dbReference>
<dbReference type="CDD" id="cd06366">
    <property type="entry name" value="PBP1_GABAb_receptor"/>
    <property type="match status" value="1"/>
</dbReference>
<feature type="compositionally biased region" description="Low complexity" evidence="17">
    <location>
        <begin position="845"/>
        <end position="857"/>
    </location>
</feature>
<evidence type="ECO:0000256" key="2">
    <source>
        <dbReference type="ARBA" id="ARBA00022475"/>
    </source>
</evidence>
<dbReference type="PRINTS" id="PR01176">
    <property type="entry name" value="GABABRECEPTR"/>
</dbReference>
<dbReference type="AlphaFoldDB" id="A0A914D2P9"/>
<keyword evidence="6 18" id="KW-1133">Transmembrane helix</keyword>
<dbReference type="SUPFAM" id="SSF53822">
    <property type="entry name" value="Periplasmic binding protein-like I"/>
    <property type="match status" value="1"/>
</dbReference>
<dbReference type="Pfam" id="PF00003">
    <property type="entry name" value="7tm_3"/>
    <property type="match status" value="1"/>
</dbReference>
<proteinExistence type="inferred from homology"/>
<evidence type="ECO:0000256" key="8">
    <source>
        <dbReference type="ARBA" id="ARBA00023040"/>
    </source>
</evidence>
<dbReference type="InterPro" id="IPR028082">
    <property type="entry name" value="Peripla_BP_I"/>
</dbReference>
<evidence type="ECO:0000256" key="11">
    <source>
        <dbReference type="ARBA" id="ARBA00023157"/>
    </source>
</evidence>
<reference evidence="22" key="1">
    <citation type="submission" date="2022-11" db="UniProtKB">
        <authorList>
            <consortium name="WormBaseParasite"/>
        </authorList>
    </citation>
    <scope>IDENTIFICATION</scope>
</reference>
<dbReference type="Pfam" id="PF01094">
    <property type="entry name" value="ANF_receptor"/>
    <property type="match status" value="1"/>
</dbReference>
<protein>
    <submittedName>
        <fullName evidence="22">G-protein coupled receptors family 3 profile domain-containing protein</fullName>
    </submittedName>
</protein>
<keyword evidence="12" id="KW-0675">Receptor</keyword>
<organism evidence="21 22">
    <name type="scientific">Acrobeloides nanus</name>
    <dbReference type="NCBI Taxonomy" id="290746"/>
    <lineage>
        <taxon>Eukaryota</taxon>
        <taxon>Metazoa</taxon>
        <taxon>Ecdysozoa</taxon>
        <taxon>Nematoda</taxon>
        <taxon>Chromadorea</taxon>
        <taxon>Rhabditida</taxon>
        <taxon>Tylenchina</taxon>
        <taxon>Cephalobomorpha</taxon>
        <taxon>Cephaloboidea</taxon>
        <taxon>Cephalobidae</taxon>
        <taxon>Acrobeloides</taxon>
    </lineage>
</organism>
<evidence type="ECO:0000256" key="7">
    <source>
        <dbReference type="ARBA" id="ARBA00023018"/>
    </source>
</evidence>
<evidence type="ECO:0000256" key="5">
    <source>
        <dbReference type="ARBA" id="ARBA00022729"/>
    </source>
</evidence>
<evidence type="ECO:0000256" key="12">
    <source>
        <dbReference type="ARBA" id="ARBA00023170"/>
    </source>
</evidence>
<name>A0A914D2P9_9BILA</name>
<feature type="chain" id="PRO_5037915500" evidence="19">
    <location>
        <begin position="42"/>
        <end position="897"/>
    </location>
</feature>
<evidence type="ECO:0000313" key="21">
    <source>
        <dbReference type="Proteomes" id="UP000887540"/>
    </source>
</evidence>
<evidence type="ECO:0000256" key="18">
    <source>
        <dbReference type="SAM" id="Phobius"/>
    </source>
</evidence>
<keyword evidence="2" id="KW-1003">Cell membrane</keyword>
<keyword evidence="15" id="KW-0628">Postsynaptic cell membrane</keyword>
<accession>A0A914D2P9</accession>
<keyword evidence="13" id="KW-0325">Glycoprotein</keyword>
<keyword evidence="10 18" id="KW-0472">Membrane</keyword>
<dbReference type="WBParaSite" id="ACRNAN_scaffold1726.g12732.t1">
    <property type="protein sequence ID" value="ACRNAN_scaffold1726.g12732.t1"/>
    <property type="gene ID" value="ACRNAN_scaffold1726.g12732"/>
</dbReference>
<feature type="transmembrane region" description="Helical" evidence="18">
    <location>
        <begin position="730"/>
        <end position="752"/>
    </location>
</feature>
<feature type="transmembrane region" description="Helical" evidence="18">
    <location>
        <begin position="522"/>
        <end position="539"/>
    </location>
</feature>
<keyword evidence="9" id="KW-0175">Coiled coil</keyword>
<dbReference type="Gene3D" id="3.40.50.2300">
    <property type="match status" value="2"/>
</dbReference>
<keyword evidence="8" id="KW-0297">G-protein coupled receptor</keyword>
<evidence type="ECO:0000256" key="13">
    <source>
        <dbReference type="ARBA" id="ARBA00023180"/>
    </source>
</evidence>
<evidence type="ECO:0000256" key="10">
    <source>
        <dbReference type="ARBA" id="ARBA00023136"/>
    </source>
</evidence>
<feature type="transmembrane region" description="Helical" evidence="18">
    <location>
        <begin position="605"/>
        <end position="626"/>
    </location>
</feature>
<dbReference type="GO" id="GO:0004965">
    <property type="term" value="F:G protein-coupled GABA receptor activity"/>
    <property type="evidence" value="ECO:0007669"/>
    <property type="project" value="InterPro"/>
</dbReference>
<dbReference type="GO" id="GO:0038039">
    <property type="term" value="C:G protein-coupled receptor heterodimeric complex"/>
    <property type="evidence" value="ECO:0007669"/>
    <property type="project" value="TreeGrafter"/>
</dbReference>
<evidence type="ECO:0000256" key="19">
    <source>
        <dbReference type="SAM" id="SignalP"/>
    </source>
</evidence>
<feature type="transmembrane region" description="Helical" evidence="18">
    <location>
        <begin position="481"/>
        <end position="502"/>
    </location>
</feature>
<feature type="compositionally biased region" description="Polar residues" evidence="17">
    <location>
        <begin position="826"/>
        <end position="844"/>
    </location>
</feature>
<dbReference type="PROSITE" id="PS50259">
    <property type="entry name" value="G_PROTEIN_RECEP_F3_4"/>
    <property type="match status" value="1"/>
</dbReference>
<evidence type="ECO:0000259" key="20">
    <source>
        <dbReference type="PROSITE" id="PS50259"/>
    </source>
</evidence>
<dbReference type="InterPro" id="IPR001828">
    <property type="entry name" value="ANF_lig-bd_rcpt"/>
</dbReference>
<feature type="signal peptide" evidence="19">
    <location>
        <begin position="1"/>
        <end position="41"/>
    </location>
</feature>
<evidence type="ECO:0000256" key="6">
    <source>
        <dbReference type="ARBA" id="ARBA00022989"/>
    </source>
</evidence>
<sequence>MTSIAAVAALCNSILLETSSSRTALLSCLIFSTLLFAGAKGQSEESLKELHIGGVFPMEEGAGGWAGGQACLPAVEMALEDINRQQQILPGYVLKLHWYNSKCQAGLAAQQMFKLLYKPPTKLILLSGCSPVTTTIAESAPVWNLVVLSYGASSPALSNRARFPTLFRTHPSANMQNPTRVFLFEKFKWKKITILQSVEEVFTSTAKDLEFQCRQKGIRVERQSFYGDPTDAIKTLVRADARIIVGLFYVTEARRVLCQAYKHGLYGRKYVWFFIGWYADTWYIPPKDEVINCTEAQMREAAQYHFTTESVMLSRSEIKTISGMTGRQFQERLNSMLETEPANTGGYPEAPLAYDAIWALALAFNCTLNSLPPGVTLEDFTYDNRLGIAEYLFNCTKETYFRGVSGQVMFSDLGDRLARTLVEQLQNGSYKALGFYDSSIANMEWDEKNKPTFAGGPFPHTIPPPDSTIIKESLLTVSIELYIVVVFFSIIAMALALAIFIFNMKFSYRGIIIQSQPQCNNVLLAGSALCALSLVLMGLPAEGITFHRDTFSLLCHSRISILMIGFTFAYGSMFAKVWIAHRLGTRERQELAALAKDEPIAACRFYIVIFSLFVLDFIIIFFWVIIDPLRRQEQRFHLHEPQAGTDEDVMLLPILELCQSTHQEVWIAIVLGYKCLLLVFGLFLAYESRNLKLRYINDSRFVSMAIYNVAILSLVTGPVVTLLIRTEANANFAFVSVTVLLCTYISLGLVFVPKILHVYRVPHDSDEIQTSGTNLRATISRPDQLRYEQLIKEQTELKKQIDMRDGKINECRKILERRLGTQVIVTPQETSSGPSSGATQEVPTNNVNNNVSSSFVSDDQPTQSTMFTTALIEHHGGETGPCSDFDTTSNSSDEILL</sequence>
<dbReference type="PANTHER" id="PTHR10519:SF77">
    <property type="entry name" value="GAMMA-AMINOBUTYRIC ACID TYPE B RECEPTOR SUBUNIT 1"/>
    <property type="match status" value="1"/>
</dbReference>
<evidence type="ECO:0000256" key="15">
    <source>
        <dbReference type="ARBA" id="ARBA00023257"/>
    </source>
</evidence>
<keyword evidence="11" id="KW-1015">Disulfide bond</keyword>
<keyword evidence="4 18" id="KW-0812">Transmembrane</keyword>
<dbReference type="FunFam" id="3.40.50.2300:FF:000056">
    <property type="entry name" value="Gamma-aminobutyric acid type B receptor subunit 1"/>
    <property type="match status" value="1"/>
</dbReference>
<feature type="compositionally biased region" description="Polar residues" evidence="17">
    <location>
        <begin position="885"/>
        <end position="897"/>
    </location>
</feature>
<evidence type="ECO:0000313" key="22">
    <source>
        <dbReference type="WBParaSite" id="ACRNAN_scaffold1726.g12732.t1"/>
    </source>
</evidence>
<feature type="domain" description="G-protein coupled receptors family 3 profile" evidence="20">
    <location>
        <begin position="555"/>
        <end position="774"/>
    </location>
</feature>
<evidence type="ECO:0000256" key="14">
    <source>
        <dbReference type="ARBA" id="ARBA00023224"/>
    </source>
</evidence>
<keyword evidence="5 19" id="KW-0732">Signal</keyword>
<feature type="transmembrane region" description="Helical" evidence="18">
    <location>
        <begin position="559"/>
        <end position="579"/>
    </location>
</feature>
<dbReference type="Proteomes" id="UP000887540">
    <property type="component" value="Unplaced"/>
</dbReference>
<dbReference type="InterPro" id="IPR017978">
    <property type="entry name" value="GPCR_3_C"/>
</dbReference>
<feature type="transmembrane region" description="Helical" evidence="18">
    <location>
        <begin position="705"/>
        <end position="724"/>
    </location>
</feature>
<dbReference type="PANTHER" id="PTHR10519">
    <property type="entry name" value="GABA-B RECEPTOR"/>
    <property type="match status" value="1"/>
</dbReference>
<feature type="region of interest" description="Disordered" evidence="17">
    <location>
        <begin position="826"/>
        <end position="861"/>
    </location>
</feature>
<evidence type="ECO:0000256" key="1">
    <source>
        <dbReference type="ARBA" id="ARBA00008991"/>
    </source>
</evidence>
<keyword evidence="3" id="KW-0597">Phosphoprotein</keyword>
<dbReference type="InterPro" id="IPR002455">
    <property type="entry name" value="GPCR3_GABA-B"/>
</dbReference>
<keyword evidence="7" id="KW-0770">Synapse</keyword>
<keyword evidence="21" id="KW-1185">Reference proteome</keyword>
<dbReference type="GO" id="GO:0045211">
    <property type="term" value="C:postsynaptic membrane"/>
    <property type="evidence" value="ECO:0007669"/>
    <property type="project" value="UniProtKB-SubCell"/>
</dbReference>
<keyword evidence="14" id="KW-0807">Transducer</keyword>
<evidence type="ECO:0000256" key="16">
    <source>
        <dbReference type="ARBA" id="ARBA00034104"/>
    </source>
</evidence>
<comment type="subcellular location">
    <subcellularLocation>
        <location evidence="16">Postsynaptic cell membrane</location>
        <topology evidence="16">Multi-pass membrane protein</topology>
    </subcellularLocation>
</comment>
<evidence type="ECO:0000256" key="3">
    <source>
        <dbReference type="ARBA" id="ARBA00022553"/>
    </source>
</evidence>
<evidence type="ECO:0000256" key="4">
    <source>
        <dbReference type="ARBA" id="ARBA00022692"/>
    </source>
</evidence>
<feature type="transmembrane region" description="Helical" evidence="18">
    <location>
        <begin position="665"/>
        <end position="685"/>
    </location>
</feature>
<feature type="region of interest" description="Disordered" evidence="17">
    <location>
        <begin position="874"/>
        <end position="897"/>
    </location>
</feature>
<evidence type="ECO:0000256" key="17">
    <source>
        <dbReference type="SAM" id="MobiDB-lite"/>
    </source>
</evidence>